<reference evidence="2 3" key="1">
    <citation type="journal article" date="2018" name="Sci. Rep.">
        <title>Comparative genomics provides insights into the lifestyle and reveals functional heterogeneity of dark septate endophytic fungi.</title>
        <authorList>
            <person name="Knapp D.G."/>
            <person name="Nemeth J.B."/>
            <person name="Barry K."/>
            <person name="Hainaut M."/>
            <person name="Henrissat B."/>
            <person name="Johnson J."/>
            <person name="Kuo A."/>
            <person name="Lim J.H.P."/>
            <person name="Lipzen A."/>
            <person name="Nolan M."/>
            <person name="Ohm R.A."/>
            <person name="Tamas L."/>
            <person name="Grigoriev I.V."/>
            <person name="Spatafora J.W."/>
            <person name="Nagy L.G."/>
            <person name="Kovacs G.M."/>
        </authorList>
    </citation>
    <scope>NUCLEOTIDE SEQUENCE [LARGE SCALE GENOMIC DNA]</scope>
    <source>
        <strain evidence="2 3">DSE2036</strain>
    </source>
</reference>
<dbReference type="AlphaFoldDB" id="A0A2V1D8H9"/>
<proteinExistence type="predicted"/>
<evidence type="ECO:0000256" key="1">
    <source>
        <dbReference type="SAM" id="SignalP"/>
    </source>
</evidence>
<organism evidence="2 3">
    <name type="scientific">Periconia macrospinosa</name>
    <dbReference type="NCBI Taxonomy" id="97972"/>
    <lineage>
        <taxon>Eukaryota</taxon>
        <taxon>Fungi</taxon>
        <taxon>Dikarya</taxon>
        <taxon>Ascomycota</taxon>
        <taxon>Pezizomycotina</taxon>
        <taxon>Dothideomycetes</taxon>
        <taxon>Pleosporomycetidae</taxon>
        <taxon>Pleosporales</taxon>
        <taxon>Massarineae</taxon>
        <taxon>Periconiaceae</taxon>
        <taxon>Periconia</taxon>
    </lineage>
</organism>
<keyword evidence="1" id="KW-0732">Signal</keyword>
<dbReference type="STRING" id="97972.A0A2V1D8H9"/>
<dbReference type="EMBL" id="KZ805537">
    <property type="protein sequence ID" value="PVH94375.1"/>
    <property type="molecule type" value="Genomic_DNA"/>
</dbReference>
<feature type="chain" id="PRO_5016122725" description="DUF1304-domain-containing protein" evidence="1">
    <location>
        <begin position="21"/>
        <end position="124"/>
    </location>
</feature>
<protein>
    <recommendedName>
        <fullName evidence="4">DUF1304-domain-containing protein</fullName>
    </recommendedName>
</protein>
<keyword evidence="3" id="KW-1185">Reference proteome</keyword>
<name>A0A2V1D8H9_9PLEO</name>
<sequence>MTSTQHPLLLASSAIHVLLAVGHTVKGREIFQHPSLSRLPSILKDTVRVGWYEGSMFFAMMSFLNYKWSQTGLVDGADKAIAGLLVTLFFGAGANYARAGDKGLGFAMSIIGVFQAVAARKGVL</sequence>
<gene>
    <name evidence="2" type="ORF">DM02DRAFT_572927</name>
</gene>
<evidence type="ECO:0000313" key="3">
    <source>
        <dbReference type="Proteomes" id="UP000244855"/>
    </source>
</evidence>
<evidence type="ECO:0000313" key="2">
    <source>
        <dbReference type="EMBL" id="PVH94375.1"/>
    </source>
</evidence>
<accession>A0A2V1D8H9</accession>
<dbReference type="Proteomes" id="UP000244855">
    <property type="component" value="Unassembled WGS sequence"/>
</dbReference>
<dbReference type="OrthoDB" id="5399817at2759"/>
<evidence type="ECO:0008006" key="4">
    <source>
        <dbReference type="Google" id="ProtNLM"/>
    </source>
</evidence>
<feature type="signal peptide" evidence="1">
    <location>
        <begin position="1"/>
        <end position="20"/>
    </location>
</feature>